<feature type="region of interest" description="Disordered" evidence="1">
    <location>
        <begin position="42"/>
        <end position="68"/>
    </location>
</feature>
<accession>A0ABV1H3B0</accession>
<evidence type="ECO:0000313" key="2">
    <source>
        <dbReference type="EMBL" id="MEQ2554173.1"/>
    </source>
</evidence>
<comment type="caution">
    <text evidence="2">The sequence shown here is derived from an EMBL/GenBank/DDBJ whole genome shotgun (WGS) entry which is preliminary data.</text>
</comment>
<dbReference type="InterPro" id="IPR038503">
    <property type="entry name" value="SpoIIIAH_sf"/>
</dbReference>
<evidence type="ECO:0000313" key="3">
    <source>
        <dbReference type="Proteomes" id="UP001546774"/>
    </source>
</evidence>
<dbReference type="Proteomes" id="UP001546774">
    <property type="component" value="Unassembled WGS sequence"/>
</dbReference>
<sequence>MKKIKKNQLIITALAIMIAAAGYINYTGNLSDIITVNDTVSTQDPTSNPVDEVSGDILSNDAEPDEQSLQEPGSVVLTSGNGVSSSVVSEAKLNREQIRAKNKETLLEVINNAALTESAKAEAVAQLSAITDNSEKEIAAELLLEAKGFSDAAVSILDGNVDVVINQTQLTDTQKAQIEDIVKRKTGVAADKITINVCNNQKN</sequence>
<dbReference type="Pfam" id="PF12685">
    <property type="entry name" value="SpoIIIAH"/>
    <property type="match status" value="1"/>
</dbReference>
<evidence type="ECO:0000256" key="1">
    <source>
        <dbReference type="SAM" id="MobiDB-lite"/>
    </source>
</evidence>
<proteinExistence type="predicted"/>
<keyword evidence="3" id="KW-1185">Reference proteome</keyword>
<dbReference type="Gene3D" id="1.10.287.4300">
    <property type="entry name" value="Stage III sporulation protein AH-like"/>
    <property type="match status" value="1"/>
</dbReference>
<gene>
    <name evidence="2" type="ORF">WMO37_03960</name>
</gene>
<dbReference type="InterPro" id="IPR024232">
    <property type="entry name" value="SpoIIIAH"/>
</dbReference>
<dbReference type="EMBL" id="JBBMFS010000002">
    <property type="protein sequence ID" value="MEQ2554173.1"/>
    <property type="molecule type" value="Genomic_DNA"/>
</dbReference>
<protein>
    <submittedName>
        <fullName evidence="2">SpoIIIAH-like family protein</fullName>
    </submittedName>
</protein>
<organism evidence="2 3">
    <name type="scientific">Lachnospira intestinalis</name>
    <dbReference type="NCBI Taxonomy" id="3133158"/>
    <lineage>
        <taxon>Bacteria</taxon>
        <taxon>Bacillati</taxon>
        <taxon>Bacillota</taxon>
        <taxon>Clostridia</taxon>
        <taxon>Lachnospirales</taxon>
        <taxon>Lachnospiraceae</taxon>
        <taxon>Lachnospira</taxon>
    </lineage>
</organism>
<name>A0ABV1H3B0_9FIRM</name>
<reference evidence="2" key="1">
    <citation type="submission" date="2024-03" db="EMBL/GenBank/DDBJ databases">
        <title>Human intestinal bacterial collection.</title>
        <authorList>
            <person name="Pauvert C."/>
            <person name="Hitch T.C.A."/>
            <person name="Clavel T."/>
        </authorList>
    </citation>
    <scope>NUCLEOTIDE SEQUENCE [LARGE SCALE GENOMIC DNA]</scope>
    <source>
        <strain evidence="2">CLA-AA-H89B</strain>
    </source>
</reference>